<reference evidence="1 2" key="2">
    <citation type="submission" date="2018-11" db="EMBL/GenBank/DDBJ databases">
        <authorList>
            <consortium name="Pathogen Informatics"/>
        </authorList>
    </citation>
    <scope>NUCLEOTIDE SEQUENCE [LARGE SCALE GENOMIC DNA]</scope>
</reference>
<dbReference type="AlphaFoldDB" id="A0A183U9J1"/>
<evidence type="ECO:0000313" key="1">
    <source>
        <dbReference type="EMBL" id="VDM34354.1"/>
    </source>
</evidence>
<evidence type="ECO:0000313" key="2">
    <source>
        <dbReference type="Proteomes" id="UP000050794"/>
    </source>
</evidence>
<keyword evidence="2" id="KW-1185">Reference proteome</keyword>
<sequence>MTVLSAELCIRFHLVDAYNSFKETSGPVAVKLHRMYQKTFWQQAHLPYFVDLDREADEQFSRIKTGLAASIILRDIRPAFAHFIQELNK</sequence>
<name>A0A183U9J1_TOXCA</name>
<reference evidence="3" key="1">
    <citation type="submission" date="2016-06" db="UniProtKB">
        <authorList>
            <consortium name="WormBaseParasite"/>
        </authorList>
    </citation>
    <scope>IDENTIFICATION</scope>
</reference>
<accession>A0A183U9J1</accession>
<proteinExistence type="predicted"/>
<organism evidence="2 3">
    <name type="scientific">Toxocara canis</name>
    <name type="common">Canine roundworm</name>
    <dbReference type="NCBI Taxonomy" id="6265"/>
    <lineage>
        <taxon>Eukaryota</taxon>
        <taxon>Metazoa</taxon>
        <taxon>Ecdysozoa</taxon>
        <taxon>Nematoda</taxon>
        <taxon>Chromadorea</taxon>
        <taxon>Rhabditida</taxon>
        <taxon>Spirurina</taxon>
        <taxon>Ascaridomorpha</taxon>
        <taxon>Ascaridoidea</taxon>
        <taxon>Toxocaridae</taxon>
        <taxon>Toxocara</taxon>
    </lineage>
</organism>
<evidence type="ECO:0000313" key="3">
    <source>
        <dbReference type="WBParaSite" id="TCNE_0000516101-mRNA-1"/>
    </source>
</evidence>
<gene>
    <name evidence="1" type="ORF">TCNE_LOCUS5161</name>
</gene>
<dbReference type="EMBL" id="UYWY01011521">
    <property type="protein sequence ID" value="VDM34354.1"/>
    <property type="molecule type" value="Genomic_DNA"/>
</dbReference>
<protein>
    <submittedName>
        <fullName evidence="1 3">Uncharacterized protein</fullName>
    </submittedName>
</protein>
<dbReference type="WBParaSite" id="TCNE_0000516101-mRNA-1">
    <property type="protein sequence ID" value="TCNE_0000516101-mRNA-1"/>
    <property type="gene ID" value="TCNE_0000516101"/>
</dbReference>
<dbReference type="Proteomes" id="UP000050794">
    <property type="component" value="Unassembled WGS sequence"/>
</dbReference>